<dbReference type="Pfam" id="PF05186">
    <property type="entry name" value="Dpy-30"/>
    <property type="match status" value="1"/>
</dbReference>
<dbReference type="InterPro" id="IPR047499">
    <property type="entry name" value="DD_AK7"/>
</dbReference>
<evidence type="ECO:0000256" key="3">
    <source>
        <dbReference type="ARBA" id="ARBA00022777"/>
    </source>
</evidence>
<dbReference type="InterPro" id="IPR036291">
    <property type="entry name" value="NAD(P)-bd_dom_sf"/>
</dbReference>
<dbReference type="InterPro" id="IPR007858">
    <property type="entry name" value="Dpy-30_motif"/>
</dbReference>
<reference evidence="6 7" key="1">
    <citation type="submission" date="2024-02" db="EMBL/GenBank/DDBJ databases">
        <authorList>
            <person name="Daric V."/>
            <person name="Darras S."/>
        </authorList>
    </citation>
    <scope>NUCLEOTIDE SEQUENCE [LARGE SCALE GENOMIC DNA]</scope>
</reference>
<dbReference type="SUPFAM" id="SSF52540">
    <property type="entry name" value="P-loop containing nucleoside triphosphate hydrolases"/>
    <property type="match status" value="1"/>
</dbReference>
<organism evidence="6 7">
    <name type="scientific">Clavelina lepadiformis</name>
    <name type="common">Light-bulb sea squirt</name>
    <name type="synonym">Ascidia lepadiformis</name>
    <dbReference type="NCBI Taxonomy" id="159417"/>
    <lineage>
        <taxon>Eukaryota</taxon>
        <taxon>Metazoa</taxon>
        <taxon>Chordata</taxon>
        <taxon>Tunicata</taxon>
        <taxon>Ascidiacea</taxon>
        <taxon>Aplousobranchia</taxon>
        <taxon>Clavelinidae</taxon>
        <taxon>Clavelina</taxon>
    </lineage>
</organism>
<evidence type="ECO:0000256" key="1">
    <source>
        <dbReference type="ARBA" id="ARBA00022679"/>
    </source>
</evidence>
<dbReference type="CDD" id="cd22967">
    <property type="entry name" value="DD_AK7"/>
    <property type="match status" value="1"/>
</dbReference>
<dbReference type="Pfam" id="PF13207">
    <property type="entry name" value="AAA_17"/>
    <property type="match status" value="1"/>
</dbReference>
<evidence type="ECO:0008006" key="8">
    <source>
        <dbReference type="Google" id="ProtNLM"/>
    </source>
</evidence>
<dbReference type="SUPFAM" id="SSF51735">
    <property type="entry name" value="NAD(P)-binding Rossmann-fold domains"/>
    <property type="match status" value="1"/>
</dbReference>
<dbReference type="Gene3D" id="1.20.890.10">
    <property type="entry name" value="cAMP-dependent protein kinase regulatory subunit, dimerization-anchoring domain"/>
    <property type="match status" value="1"/>
</dbReference>
<gene>
    <name evidence="6" type="ORF">CVLEPA_LOCUS27641</name>
</gene>
<proteinExistence type="predicted"/>
<evidence type="ECO:0000256" key="2">
    <source>
        <dbReference type="ARBA" id="ARBA00022741"/>
    </source>
</evidence>
<sequence>MSDSEEIEEPVQKLRSKRIFFNNVDLYTGKNISKYLSSCIVGASLEDAEDEEEAEVGSVHSASSPKEGSYRIIGTMKDPDAKPPSFLAEVVSFKTREELLEKLLECDIIIYNTTEDFDSIDEAVWSVSSLHTEIEHFDSPKMFILLSSVLTWAKSKPLDPDDTEIPFTEDDYRRRKPHPNFKEHISAEKVVIKFGKTNKQKFQTYVVASGLTYGMGENTFHFLFKTAWLGEASALHCFGTGTNIVPTIHIQDLASVIQNICDGKPRTRYIVAVDDSQNSLEEIVRCISYYLGSGKIRKIAKEDYDYMRQVVGTKLGTNKVERIAKEDALLIKDLKQNEFDSLLVNLRMEAMFLKESMSIRWVAETGLVDAIDRVIKEFKETRGLLPMRACVLGPPGSGKSTVAAALSKKFKLHHITMKEVIDETMERLKQSAARLNQTDSGGDEDEEEDDGKAQEDSELLEQINDSKEANDGRIEDSYIIKFFREKLKSMPCQNQGFVLDGFPKTYEQAKDLFALDDEDEGDEPNKVNYDTTIMPEAVIALDASDPFLKERIMNLPEEVVQGTHNTEQGFLRRLQDYRSVNHEDDTVLNYFDELEIHPEHFDVNEKTDVKNEAIVEKISTALGEPRNYGPTPEEKEDIERSAAEVKMRKEAEERAMKERHEADEAAALKQRQEEWMERLEEVRRQEREVLEAQSMPLRNFLMKHVMPTLTKGLIECCEVRPEDPVDYLAEFLFQHNPEID</sequence>
<dbReference type="InterPro" id="IPR027417">
    <property type="entry name" value="P-loop_NTPase"/>
</dbReference>
<evidence type="ECO:0000256" key="4">
    <source>
        <dbReference type="SAM" id="Coils"/>
    </source>
</evidence>
<protein>
    <recommendedName>
        <fullName evidence="8">Adenylate kinase 7</fullName>
    </recommendedName>
</protein>
<evidence type="ECO:0000313" key="6">
    <source>
        <dbReference type="EMBL" id="CAK8694257.1"/>
    </source>
</evidence>
<feature type="compositionally biased region" description="Acidic residues" evidence="5">
    <location>
        <begin position="441"/>
        <end position="450"/>
    </location>
</feature>
<evidence type="ECO:0000256" key="5">
    <source>
        <dbReference type="SAM" id="MobiDB-lite"/>
    </source>
</evidence>
<keyword evidence="4" id="KW-0175">Coiled coil</keyword>
<name>A0ABP0GRM3_CLALP</name>
<dbReference type="Proteomes" id="UP001642483">
    <property type="component" value="Unassembled WGS sequence"/>
</dbReference>
<accession>A0ABP0GRM3</accession>
<comment type="caution">
    <text evidence="6">The sequence shown here is derived from an EMBL/GenBank/DDBJ whole genome shotgun (WGS) entry which is preliminary data.</text>
</comment>
<keyword evidence="3" id="KW-0418">Kinase</keyword>
<keyword evidence="1" id="KW-0808">Transferase</keyword>
<dbReference type="CDD" id="cd01428">
    <property type="entry name" value="ADK"/>
    <property type="match status" value="1"/>
</dbReference>
<keyword evidence="7" id="KW-1185">Reference proteome</keyword>
<dbReference type="PANTHER" id="PTHR23359">
    <property type="entry name" value="NUCLEOTIDE KINASE"/>
    <property type="match status" value="1"/>
</dbReference>
<dbReference type="InterPro" id="IPR000850">
    <property type="entry name" value="Adenylat/UMP-CMP_kin"/>
</dbReference>
<feature type="region of interest" description="Disordered" evidence="5">
    <location>
        <begin position="431"/>
        <end position="457"/>
    </location>
</feature>
<dbReference type="EMBL" id="CAWYQH010000141">
    <property type="protein sequence ID" value="CAK8694257.1"/>
    <property type="molecule type" value="Genomic_DNA"/>
</dbReference>
<dbReference type="Gene3D" id="3.40.50.300">
    <property type="entry name" value="P-loop containing nucleotide triphosphate hydrolases"/>
    <property type="match status" value="1"/>
</dbReference>
<dbReference type="Gene3D" id="3.40.50.720">
    <property type="entry name" value="NAD(P)-binding Rossmann-like Domain"/>
    <property type="match status" value="1"/>
</dbReference>
<evidence type="ECO:0000313" key="7">
    <source>
        <dbReference type="Proteomes" id="UP001642483"/>
    </source>
</evidence>
<feature type="coiled-coil region" evidence="4">
    <location>
        <begin position="635"/>
        <end position="685"/>
    </location>
</feature>
<keyword evidence="2" id="KW-0547">Nucleotide-binding</keyword>